<proteinExistence type="predicted"/>
<sequence>MDPVELTKIVKEIILGTCIASHGLTRLDAFKPSRDEEIPFEELYRAESSYRIPEQILKERIRRATKGDFTPLKQQGFTSTSQTPQAMKVGGTDTTVRILQPANNPMGKDVSHISYKKDEEESLFVPGVQFVYSEYKSEGRKTFQAVPVRSLDDIHPRSYSSKDAAIRNHLIEANEMLNKTLENTPKKSSFFKIKKSNEEKLFLLNVKLRKLIELFENSHPNLAADKKQALVSFYDEVYKLQKSFKGSPTPVDDLLTIVNKLGVEQELGDQSALINHAIYVYTHYLSKPYKETHLDPTDDKITIDGKDIYRPNHGLAHSLRVATYVPAVVDYF</sequence>
<keyword evidence="3" id="KW-1185">Reference proteome</keyword>
<dbReference type="EMBL" id="LNYI01000011">
    <property type="protein sequence ID" value="KTD23853.1"/>
    <property type="molecule type" value="Genomic_DNA"/>
</dbReference>
<gene>
    <name evidence="2" type="ORF">Llan_0634</name>
</gene>
<feature type="domain" description="SidE PDE" evidence="1">
    <location>
        <begin position="283"/>
        <end position="331"/>
    </location>
</feature>
<comment type="caution">
    <text evidence="2">The sequence shown here is derived from an EMBL/GenBank/DDBJ whole genome shotgun (WGS) entry which is preliminary data.</text>
</comment>
<evidence type="ECO:0000313" key="2">
    <source>
        <dbReference type="EMBL" id="KTD23853.1"/>
    </source>
</evidence>
<dbReference type="Proteomes" id="UP000054869">
    <property type="component" value="Unassembled WGS sequence"/>
</dbReference>
<organism evidence="2 3">
    <name type="scientific">Legionella lansingensis</name>
    <dbReference type="NCBI Taxonomy" id="45067"/>
    <lineage>
        <taxon>Bacteria</taxon>
        <taxon>Pseudomonadati</taxon>
        <taxon>Pseudomonadota</taxon>
        <taxon>Gammaproteobacteria</taxon>
        <taxon>Legionellales</taxon>
        <taxon>Legionellaceae</taxon>
        <taxon>Legionella</taxon>
    </lineage>
</organism>
<dbReference type="InterPro" id="IPR021014">
    <property type="entry name" value="SidE_PDE"/>
</dbReference>
<dbReference type="STRING" id="45067.Llan_0634"/>
<evidence type="ECO:0000313" key="3">
    <source>
        <dbReference type="Proteomes" id="UP000054869"/>
    </source>
</evidence>
<dbReference type="AlphaFoldDB" id="A0A0W0VVC4"/>
<dbReference type="PATRIC" id="fig|45067.4.peg.660"/>
<dbReference type="Pfam" id="PF12252">
    <property type="entry name" value="SidE_PDE"/>
    <property type="match status" value="1"/>
</dbReference>
<dbReference type="Gene3D" id="3.90.176.10">
    <property type="entry name" value="Toxin ADP-ribosyltransferase, Chain A, domain 1"/>
    <property type="match status" value="1"/>
</dbReference>
<evidence type="ECO:0000259" key="1">
    <source>
        <dbReference type="Pfam" id="PF12252"/>
    </source>
</evidence>
<protein>
    <recommendedName>
        <fullName evidence="1">SidE PDE domain-containing protein</fullName>
    </recommendedName>
</protein>
<reference evidence="2 3" key="1">
    <citation type="submission" date="2015-11" db="EMBL/GenBank/DDBJ databases">
        <title>Genomic analysis of 38 Legionella species identifies large and diverse effector repertoires.</title>
        <authorList>
            <person name="Burstein D."/>
            <person name="Amaro F."/>
            <person name="Zusman T."/>
            <person name="Lifshitz Z."/>
            <person name="Cohen O."/>
            <person name="Gilbert J.A."/>
            <person name="Pupko T."/>
            <person name="Shuman H.A."/>
            <person name="Segal G."/>
        </authorList>
    </citation>
    <scope>NUCLEOTIDE SEQUENCE [LARGE SCALE GENOMIC DNA]</scope>
    <source>
        <strain evidence="2 3">ATCC 49751</strain>
    </source>
</reference>
<accession>A0A0W0VVC4</accession>
<name>A0A0W0VVC4_9GAMM</name>